<dbReference type="AlphaFoldDB" id="A0A2M4CWP3"/>
<evidence type="ECO:0000259" key="2">
    <source>
        <dbReference type="Pfam" id="PF03732"/>
    </source>
</evidence>
<feature type="domain" description="Retrotransposon gag" evidence="2">
    <location>
        <begin position="122"/>
        <end position="204"/>
    </location>
</feature>
<organism evidence="3">
    <name type="scientific">Anopheles darlingi</name>
    <name type="common">Mosquito</name>
    <dbReference type="NCBI Taxonomy" id="43151"/>
    <lineage>
        <taxon>Eukaryota</taxon>
        <taxon>Metazoa</taxon>
        <taxon>Ecdysozoa</taxon>
        <taxon>Arthropoda</taxon>
        <taxon>Hexapoda</taxon>
        <taxon>Insecta</taxon>
        <taxon>Pterygota</taxon>
        <taxon>Neoptera</taxon>
        <taxon>Endopterygota</taxon>
        <taxon>Diptera</taxon>
        <taxon>Nematocera</taxon>
        <taxon>Culicoidea</taxon>
        <taxon>Culicidae</taxon>
        <taxon>Anophelinae</taxon>
        <taxon>Anopheles</taxon>
    </lineage>
</organism>
<protein>
    <recommendedName>
        <fullName evidence="2">Retrotransposon gag domain-containing protein</fullName>
    </recommendedName>
</protein>
<feature type="region of interest" description="Disordered" evidence="1">
    <location>
        <begin position="249"/>
        <end position="367"/>
    </location>
</feature>
<dbReference type="EMBL" id="GGFL01005575">
    <property type="protein sequence ID" value="MBW69753.1"/>
    <property type="molecule type" value="Transcribed_RNA"/>
</dbReference>
<name>A0A2M4CWP3_ANODA</name>
<dbReference type="PANTHER" id="PTHR33223:SF6">
    <property type="entry name" value="CCHC-TYPE DOMAIN-CONTAINING PROTEIN"/>
    <property type="match status" value="1"/>
</dbReference>
<sequence>MSKYFLRDRKGDKLQENPKAPSNSLELEVANKTPLPETSESESESETSLNQTLTPEVIMTYVFPVEIAYRVIPDFSGEAEEVENFLAQADFIASLIPATESTIPLVGLVLSKLKGPALESRKKLQAKDWKSLRKLLVDEFKCEIRLEKVIHDLETLQQLPNESYKDYCKRSRKILDLMEQCEDGFSKKPYMQRSIRMHFLAGLRDKGLKNAAQQEKGGSFEELTKYLETVHQELDEIKELESRLKNFELSSKKKSDNQQQHSGRGANYDEKQYKFKRYEDRYQNNDQKPKWKQEKRDDYYDRQDKHRQNDDNRNRYHYNENRGGYHGDNRNRYHDNENRGGYQPDQRNKHYEQGNRGNDNFPRAPKN</sequence>
<feature type="compositionally biased region" description="Basic and acidic residues" evidence="1">
    <location>
        <begin position="267"/>
        <end position="338"/>
    </location>
</feature>
<accession>A0A2M4CWP3</accession>
<evidence type="ECO:0000256" key="1">
    <source>
        <dbReference type="SAM" id="MobiDB-lite"/>
    </source>
</evidence>
<reference evidence="3" key="1">
    <citation type="submission" date="2018-01" db="EMBL/GenBank/DDBJ databases">
        <title>An insight into the sialome of Amazonian anophelines.</title>
        <authorList>
            <person name="Ribeiro J.M."/>
            <person name="Scarpassa V."/>
            <person name="Calvo E."/>
        </authorList>
    </citation>
    <scope>NUCLEOTIDE SEQUENCE</scope>
</reference>
<dbReference type="PANTHER" id="PTHR33223">
    <property type="entry name" value="CCHC-TYPE DOMAIN-CONTAINING PROTEIN"/>
    <property type="match status" value="1"/>
</dbReference>
<evidence type="ECO:0000313" key="3">
    <source>
        <dbReference type="EMBL" id="MBW69753.1"/>
    </source>
</evidence>
<feature type="compositionally biased region" description="Basic and acidic residues" evidence="1">
    <location>
        <begin position="1"/>
        <end position="16"/>
    </location>
</feature>
<dbReference type="Pfam" id="PF03732">
    <property type="entry name" value="Retrotrans_gag"/>
    <property type="match status" value="1"/>
</dbReference>
<dbReference type="InterPro" id="IPR005162">
    <property type="entry name" value="Retrotrans_gag_dom"/>
</dbReference>
<proteinExistence type="predicted"/>
<feature type="region of interest" description="Disordered" evidence="1">
    <location>
        <begin position="1"/>
        <end position="50"/>
    </location>
</feature>